<name>A0AAV8R6U3_ENSVE</name>
<feature type="signal peptide" evidence="1">
    <location>
        <begin position="1"/>
        <end position="21"/>
    </location>
</feature>
<organism evidence="2 3">
    <name type="scientific">Ensete ventricosum</name>
    <name type="common">Abyssinian banana</name>
    <name type="synonym">Musa ensete</name>
    <dbReference type="NCBI Taxonomy" id="4639"/>
    <lineage>
        <taxon>Eukaryota</taxon>
        <taxon>Viridiplantae</taxon>
        <taxon>Streptophyta</taxon>
        <taxon>Embryophyta</taxon>
        <taxon>Tracheophyta</taxon>
        <taxon>Spermatophyta</taxon>
        <taxon>Magnoliopsida</taxon>
        <taxon>Liliopsida</taxon>
        <taxon>Zingiberales</taxon>
        <taxon>Musaceae</taxon>
        <taxon>Ensete</taxon>
    </lineage>
</organism>
<reference evidence="2 3" key="1">
    <citation type="submission" date="2022-12" db="EMBL/GenBank/DDBJ databases">
        <title>Chromosome-scale assembly of the Ensete ventricosum genome.</title>
        <authorList>
            <person name="Dussert Y."/>
            <person name="Stocks J."/>
            <person name="Wendawek A."/>
            <person name="Woldeyes F."/>
            <person name="Nichols R.A."/>
            <person name="Borrell J.S."/>
        </authorList>
    </citation>
    <scope>NUCLEOTIDE SEQUENCE [LARGE SCALE GENOMIC DNA]</scope>
    <source>
        <strain evidence="3">cv. Maze</strain>
        <tissue evidence="2">Seeds</tissue>
    </source>
</reference>
<proteinExistence type="predicted"/>
<gene>
    <name evidence="2" type="ORF">OPV22_010135</name>
</gene>
<dbReference type="Proteomes" id="UP001222027">
    <property type="component" value="Unassembled WGS sequence"/>
</dbReference>
<evidence type="ECO:0000313" key="3">
    <source>
        <dbReference type="Proteomes" id="UP001222027"/>
    </source>
</evidence>
<feature type="chain" id="PRO_5043451490" evidence="1">
    <location>
        <begin position="22"/>
        <end position="89"/>
    </location>
</feature>
<comment type="caution">
    <text evidence="2">The sequence shown here is derived from an EMBL/GenBank/DDBJ whole genome shotgun (WGS) entry which is preliminary data.</text>
</comment>
<evidence type="ECO:0000256" key="1">
    <source>
        <dbReference type="SAM" id="SignalP"/>
    </source>
</evidence>
<dbReference type="EMBL" id="JAQQAF010000003">
    <property type="protein sequence ID" value="KAJ8499583.1"/>
    <property type="molecule type" value="Genomic_DNA"/>
</dbReference>
<keyword evidence="3" id="KW-1185">Reference proteome</keyword>
<evidence type="ECO:0000313" key="2">
    <source>
        <dbReference type="EMBL" id="KAJ8499583.1"/>
    </source>
</evidence>
<sequence>MARRRRCSVAWWCVYVHPSIALKVRRAILRLLSSLLFTLDEEILNISGSLVLPDNGCIRWFSRHGVEDGAHMDSYSLEYMKKFEEAEGC</sequence>
<accession>A0AAV8R6U3</accession>
<keyword evidence="1" id="KW-0732">Signal</keyword>
<protein>
    <submittedName>
        <fullName evidence="2">Uncharacterized protein</fullName>
    </submittedName>
</protein>
<dbReference type="AlphaFoldDB" id="A0AAV8R6U3"/>